<evidence type="ECO:0008006" key="4">
    <source>
        <dbReference type="Google" id="ProtNLM"/>
    </source>
</evidence>
<name>A0ABT4T267_9ACTN</name>
<sequence>MQELPTLTVSMIGAPGSGKSTYLHALYATMTRGVGNCNLHEVTNNADVQILESWHDLGQGTSLPQTSVKPISYRFVFSREMNPSALLDWTDFRGGALHDFVGVDGSLDTQTLLNKISLSQAIFVTLDGEHFRKPVTPERREPLARAMVTHRISSVITETLTRRTARGLAWPSITILITKADLIDWGGGPGRTLTGVVDEVRNLLPVAFQPRVCTAVCPVTVGPLQTLPDGNVRPDGVDPNDVHLPLMFTMTHYYRTAAHLDDQHLGKLAAERGSLKERLAALPQSSRRAVRDQRLRLEQELRAVEAEIGHNQRRYDQSTQAISALAARLGNLRVFEGGSPARWAAGRRA</sequence>
<proteinExistence type="predicted"/>
<evidence type="ECO:0000313" key="2">
    <source>
        <dbReference type="EMBL" id="MDA0643410.1"/>
    </source>
</evidence>
<keyword evidence="1" id="KW-0175">Coiled coil</keyword>
<reference evidence="2 3" key="1">
    <citation type="submission" date="2022-11" db="EMBL/GenBank/DDBJ databases">
        <title>Nonomuraea corallina sp. nov., a new species of the genus Nonomuraea isolated from sea side sediment in Thai sea.</title>
        <authorList>
            <person name="Ngamcharungchit C."/>
            <person name="Matsumoto A."/>
            <person name="Suriyachadkun C."/>
            <person name="Panbangred W."/>
            <person name="Inahashi Y."/>
            <person name="Intra B."/>
        </authorList>
    </citation>
    <scope>NUCLEOTIDE SEQUENCE [LARGE SCALE GENOMIC DNA]</scope>
    <source>
        <strain evidence="2 3">DSM 43553</strain>
    </source>
</reference>
<comment type="caution">
    <text evidence="2">The sequence shown here is derived from an EMBL/GenBank/DDBJ whole genome shotgun (WGS) entry which is preliminary data.</text>
</comment>
<dbReference type="SUPFAM" id="SSF52540">
    <property type="entry name" value="P-loop containing nucleoside triphosphate hydrolases"/>
    <property type="match status" value="1"/>
</dbReference>
<dbReference type="RefSeq" id="WP_271277696.1">
    <property type="nucleotide sequence ID" value="NZ_BAABFD010000028.1"/>
</dbReference>
<evidence type="ECO:0000256" key="1">
    <source>
        <dbReference type="SAM" id="Coils"/>
    </source>
</evidence>
<dbReference type="Proteomes" id="UP001212498">
    <property type="component" value="Unassembled WGS sequence"/>
</dbReference>
<dbReference type="EMBL" id="JAPNUD010000066">
    <property type="protein sequence ID" value="MDA0643410.1"/>
    <property type="molecule type" value="Genomic_DNA"/>
</dbReference>
<accession>A0ABT4T267</accession>
<organism evidence="2 3">
    <name type="scientific">Nonomuraea ferruginea</name>
    <dbReference type="NCBI Taxonomy" id="46174"/>
    <lineage>
        <taxon>Bacteria</taxon>
        <taxon>Bacillati</taxon>
        <taxon>Actinomycetota</taxon>
        <taxon>Actinomycetes</taxon>
        <taxon>Streptosporangiales</taxon>
        <taxon>Streptosporangiaceae</taxon>
        <taxon>Nonomuraea</taxon>
    </lineage>
</organism>
<evidence type="ECO:0000313" key="3">
    <source>
        <dbReference type="Proteomes" id="UP001212498"/>
    </source>
</evidence>
<gene>
    <name evidence="2" type="ORF">OUY24_22515</name>
</gene>
<protein>
    <recommendedName>
        <fullName evidence="4">50S ribosome-binding GTPase</fullName>
    </recommendedName>
</protein>
<dbReference type="InterPro" id="IPR027417">
    <property type="entry name" value="P-loop_NTPase"/>
</dbReference>
<keyword evidence="3" id="KW-1185">Reference proteome</keyword>
<feature type="coiled-coil region" evidence="1">
    <location>
        <begin position="287"/>
        <end position="314"/>
    </location>
</feature>